<evidence type="ECO:0000313" key="6">
    <source>
        <dbReference type="EMBL" id="CAH1781889.1"/>
    </source>
</evidence>
<proteinExistence type="inferred from homology"/>
<dbReference type="AlphaFoldDB" id="A0A8J1YBJ5"/>
<accession>A0A8J1YBJ5</accession>
<evidence type="ECO:0000313" key="7">
    <source>
        <dbReference type="Proteomes" id="UP000749559"/>
    </source>
</evidence>
<keyword evidence="3" id="KW-0812">Transmembrane</keyword>
<dbReference type="GO" id="GO:0016020">
    <property type="term" value="C:membrane"/>
    <property type="evidence" value="ECO:0007669"/>
    <property type="project" value="UniProtKB-SubCell"/>
</dbReference>
<dbReference type="EMBL" id="CAIIXF020000004">
    <property type="protein sequence ID" value="CAH1781889.1"/>
    <property type="molecule type" value="Genomic_DNA"/>
</dbReference>
<protein>
    <submittedName>
        <fullName evidence="6">Uncharacterized protein</fullName>
    </submittedName>
</protein>
<organism evidence="6 7">
    <name type="scientific">Owenia fusiformis</name>
    <name type="common">Polychaete worm</name>
    <dbReference type="NCBI Taxonomy" id="6347"/>
    <lineage>
        <taxon>Eukaryota</taxon>
        <taxon>Metazoa</taxon>
        <taxon>Spiralia</taxon>
        <taxon>Lophotrochozoa</taxon>
        <taxon>Annelida</taxon>
        <taxon>Polychaeta</taxon>
        <taxon>Sedentaria</taxon>
        <taxon>Canalipalpata</taxon>
        <taxon>Sabellida</taxon>
        <taxon>Oweniida</taxon>
        <taxon>Oweniidae</taxon>
        <taxon>Owenia</taxon>
    </lineage>
</organism>
<sequence length="158" mass="15513">MGKDCCEIMNGGGSFRGVISRNHTIRKETASHGCKVVGKMSTVKQLFQVFLVLNLCLTYAGGWGIISGTCVASCAAVAGIGGVTGTALLAYLGFTASGIAAGSWAAGWMAGYAGAVPAGGWFAALQSAGAIGSVSGAATTIWGTCSGICAAIGLVPGV</sequence>
<evidence type="ECO:0000256" key="1">
    <source>
        <dbReference type="ARBA" id="ARBA00004141"/>
    </source>
</evidence>
<dbReference type="PANTHER" id="PTHR16932:SF18">
    <property type="entry name" value="INTERFERON, ALPHA-INDUCIBLE PROTEIN 27-LIKE 2"/>
    <property type="match status" value="1"/>
</dbReference>
<reference evidence="6" key="1">
    <citation type="submission" date="2022-03" db="EMBL/GenBank/DDBJ databases">
        <authorList>
            <person name="Martin C."/>
        </authorList>
    </citation>
    <scope>NUCLEOTIDE SEQUENCE</scope>
</reference>
<dbReference type="InterPro" id="IPR038213">
    <property type="entry name" value="IFI6/IFI27-like_sf"/>
</dbReference>
<comment type="similarity">
    <text evidence="2">Belongs to the IFI6/IFI27 family.</text>
</comment>
<gene>
    <name evidence="6" type="ORF">OFUS_LOCUS8397</name>
</gene>
<keyword evidence="4" id="KW-1133">Transmembrane helix</keyword>
<evidence type="ECO:0000256" key="5">
    <source>
        <dbReference type="ARBA" id="ARBA00023136"/>
    </source>
</evidence>
<evidence type="ECO:0000256" key="4">
    <source>
        <dbReference type="ARBA" id="ARBA00022989"/>
    </source>
</evidence>
<name>A0A8J1YBJ5_OWEFU</name>
<evidence type="ECO:0000256" key="2">
    <source>
        <dbReference type="ARBA" id="ARBA00007262"/>
    </source>
</evidence>
<evidence type="ECO:0000256" key="3">
    <source>
        <dbReference type="ARBA" id="ARBA00022692"/>
    </source>
</evidence>
<comment type="subcellular location">
    <subcellularLocation>
        <location evidence="1">Membrane</location>
        <topology evidence="1">Multi-pass membrane protein</topology>
    </subcellularLocation>
</comment>
<dbReference type="Pfam" id="PF06140">
    <property type="entry name" value="Ifi-6-16"/>
    <property type="match status" value="1"/>
</dbReference>
<keyword evidence="7" id="KW-1185">Reference proteome</keyword>
<dbReference type="PANTHER" id="PTHR16932">
    <property type="entry name" value="INTERFERON ALPHA-INDUCIBLE PROTEIN 27"/>
    <property type="match status" value="1"/>
</dbReference>
<dbReference type="InterPro" id="IPR009311">
    <property type="entry name" value="IFI6/IFI27-like"/>
</dbReference>
<dbReference type="Proteomes" id="UP000749559">
    <property type="component" value="Unassembled WGS sequence"/>
</dbReference>
<keyword evidence="5" id="KW-0472">Membrane</keyword>
<dbReference type="Gene3D" id="6.10.110.10">
    <property type="match status" value="1"/>
</dbReference>
<comment type="caution">
    <text evidence="6">The sequence shown here is derived from an EMBL/GenBank/DDBJ whole genome shotgun (WGS) entry which is preliminary data.</text>
</comment>